<dbReference type="AlphaFoldDB" id="A0A7S3Q870"/>
<keyword evidence="1" id="KW-0479">Metal-binding</keyword>
<dbReference type="InterPro" id="IPR002893">
    <property type="entry name" value="Znf_MYND"/>
</dbReference>
<evidence type="ECO:0000313" key="7">
    <source>
        <dbReference type="EMBL" id="CAE0468937.1"/>
    </source>
</evidence>
<evidence type="ECO:0000259" key="6">
    <source>
        <dbReference type="PROSITE" id="PS50865"/>
    </source>
</evidence>
<dbReference type="PROSITE" id="PS50865">
    <property type="entry name" value="ZF_MYND_2"/>
    <property type="match status" value="1"/>
</dbReference>
<keyword evidence="3" id="KW-0862">Zinc</keyword>
<proteinExistence type="predicted"/>
<evidence type="ECO:0000256" key="1">
    <source>
        <dbReference type="ARBA" id="ARBA00022723"/>
    </source>
</evidence>
<keyword evidence="2 4" id="KW-0863">Zinc-finger</keyword>
<evidence type="ECO:0000256" key="5">
    <source>
        <dbReference type="SAM" id="MobiDB-lite"/>
    </source>
</evidence>
<reference evidence="7" key="1">
    <citation type="submission" date="2021-01" db="EMBL/GenBank/DDBJ databases">
        <authorList>
            <person name="Corre E."/>
            <person name="Pelletier E."/>
            <person name="Niang G."/>
            <person name="Scheremetjew M."/>
            <person name="Finn R."/>
            <person name="Kale V."/>
            <person name="Holt S."/>
            <person name="Cochrane G."/>
            <person name="Meng A."/>
            <person name="Brown T."/>
            <person name="Cohen L."/>
        </authorList>
    </citation>
    <scope>NUCLEOTIDE SEQUENCE</scope>
    <source>
        <strain evidence="7">MM31A-1</strain>
    </source>
</reference>
<accession>A0A7S3Q870</accession>
<name>A0A7S3Q870_9STRA</name>
<evidence type="ECO:0000256" key="3">
    <source>
        <dbReference type="ARBA" id="ARBA00022833"/>
    </source>
</evidence>
<gene>
    <name evidence="7" type="ORF">CDEB00056_LOCUS13790</name>
</gene>
<feature type="domain" description="MYND-type" evidence="6">
    <location>
        <begin position="188"/>
        <end position="240"/>
    </location>
</feature>
<dbReference type="EMBL" id="HBIO01017962">
    <property type="protein sequence ID" value="CAE0468937.1"/>
    <property type="molecule type" value="Transcribed_RNA"/>
</dbReference>
<dbReference type="Gene3D" id="6.10.140.2220">
    <property type="match status" value="1"/>
</dbReference>
<feature type="region of interest" description="Disordered" evidence="5">
    <location>
        <begin position="251"/>
        <end position="281"/>
    </location>
</feature>
<evidence type="ECO:0000256" key="2">
    <source>
        <dbReference type="ARBA" id="ARBA00022771"/>
    </source>
</evidence>
<dbReference type="GO" id="GO:0008270">
    <property type="term" value="F:zinc ion binding"/>
    <property type="evidence" value="ECO:0007669"/>
    <property type="project" value="UniProtKB-KW"/>
</dbReference>
<protein>
    <recommendedName>
        <fullName evidence="6">MYND-type domain-containing protein</fullName>
    </recommendedName>
</protein>
<evidence type="ECO:0000256" key="4">
    <source>
        <dbReference type="PROSITE-ProRule" id="PRU00134"/>
    </source>
</evidence>
<organism evidence="7">
    <name type="scientific">Chaetoceros debilis</name>
    <dbReference type="NCBI Taxonomy" id="122233"/>
    <lineage>
        <taxon>Eukaryota</taxon>
        <taxon>Sar</taxon>
        <taxon>Stramenopiles</taxon>
        <taxon>Ochrophyta</taxon>
        <taxon>Bacillariophyta</taxon>
        <taxon>Coscinodiscophyceae</taxon>
        <taxon>Chaetocerotophycidae</taxon>
        <taxon>Chaetocerotales</taxon>
        <taxon>Chaetocerotaceae</taxon>
        <taxon>Chaetoceros</taxon>
    </lineage>
</organism>
<sequence>MADILNMKSLAEYGHVKRKEDRHQMIETYQKAISSLPFGRNSPAKVTSYHCNIGIEYGMMRLWQNSHEELKFSIDFLWQNKRAFLSSERNLNSCLVQCFSLLGWLWLQQYHESIPLGLHDTRSKQIIIKAEGCIMKAIQLVSKDTSNATLISFLHTHAQQCYFLGEIDEAFANLPHFLEQYCSKTSFCHGCGQKHGKDEDDMVVNTCAGCKSVFYRNRLRQIRHWMGEGNPLGLHHKFLCPLLRFWREASKEKLSSDSVDSVDKRSTEDAFREHFESFRKK</sequence>